<evidence type="ECO:0000256" key="1">
    <source>
        <dbReference type="ARBA" id="ARBA00004162"/>
    </source>
</evidence>
<evidence type="ECO:0000313" key="13">
    <source>
        <dbReference type="Proteomes" id="UP000316196"/>
    </source>
</evidence>
<evidence type="ECO:0000313" key="12">
    <source>
        <dbReference type="EMBL" id="TQL62419.1"/>
    </source>
</evidence>
<feature type="region of interest" description="Disordered" evidence="10">
    <location>
        <begin position="86"/>
        <end position="114"/>
    </location>
</feature>
<gene>
    <name evidence="12" type="ORF">FB460_0194</name>
</gene>
<evidence type="ECO:0000256" key="11">
    <source>
        <dbReference type="SAM" id="Phobius"/>
    </source>
</evidence>
<keyword evidence="6" id="KW-0653">Protein transport</keyword>
<keyword evidence="7 11" id="KW-1133">Transmembrane helix</keyword>
<keyword evidence="8" id="KW-0811">Translocation</keyword>
<dbReference type="InterPro" id="IPR003849">
    <property type="entry name" value="Preprotein_translocase_YajC"/>
</dbReference>
<evidence type="ECO:0000256" key="10">
    <source>
        <dbReference type="SAM" id="MobiDB-lite"/>
    </source>
</evidence>
<evidence type="ECO:0000256" key="2">
    <source>
        <dbReference type="ARBA" id="ARBA00006742"/>
    </source>
</evidence>
<proteinExistence type="inferred from homology"/>
<comment type="caution">
    <text evidence="12">The sequence shown here is derived from an EMBL/GenBank/DDBJ whole genome shotgun (WGS) entry which is preliminary data.</text>
</comment>
<protein>
    <submittedName>
        <fullName evidence="12">Preprotein translocase subunit YajC</fullName>
    </submittedName>
</protein>
<dbReference type="AlphaFoldDB" id="A0A542ZQ94"/>
<keyword evidence="4" id="KW-1003">Cell membrane</keyword>
<name>A0A542ZQ94_9ACTN</name>
<evidence type="ECO:0000256" key="8">
    <source>
        <dbReference type="ARBA" id="ARBA00023010"/>
    </source>
</evidence>
<evidence type="ECO:0000256" key="3">
    <source>
        <dbReference type="ARBA" id="ARBA00022448"/>
    </source>
</evidence>
<sequence>MPDLVMPLVFMAFLLAMFYFFFYRPQLNRQREQQDLQSGVGVGDQVMLISGVYARVTARDGEDLELEIADGVRIQAAQVAVLRRVDETASEADGPHESTQADANPSDPDEDAKA</sequence>
<evidence type="ECO:0000256" key="5">
    <source>
        <dbReference type="ARBA" id="ARBA00022692"/>
    </source>
</evidence>
<accession>A0A542ZQ94</accession>
<dbReference type="RefSeq" id="WP_142092271.1">
    <property type="nucleotide sequence ID" value="NZ_BAAAMD010000003.1"/>
</dbReference>
<dbReference type="PANTHER" id="PTHR33909">
    <property type="entry name" value="SEC TRANSLOCON ACCESSORY COMPLEX SUBUNIT YAJC"/>
    <property type="match status" value="1"/>
</dbReference>
<dbReference type="SMART" id="SM01323">
    <property type="entry name" value="YajC"/>
    <property type="match status" value="1"/>
</dbReference>
<organism evidence="12 13">
    <name type="scientific">Propioniferax innocua</name>
    <dbReference type="NCBI Taxonomy" id="1753"/>
    <lineage>
        <taxon>Bacteria</taxon>
        <taxon>Bacillati</taxon>
        <taxon>Actinomycetota</taxon>
        <taxon>Actinomycetes</taxon>
        <taxon>Propionibacteriales</taxon>
        <taxon>Propionibacteriaceae</taxon>
        <taxon>Propioniferax</taxon>
    </lineage>
</organism>
<dbReference type="Pfam" id="PF02699">
    <property type="entry name" value="YajC"/>
    <property type="match status" value="1"/>
</dbReference>
<feature type="transmembrane region" description="Helical" evidence="11">
    <location>
        <begin position="6"/>
        <end position="23"/>
    </location>
</feature>
<reference evidence="12 13" key="1">
    <citation type="submission" date="2019-06" db="EMBL/GenBank/DDBJ databases">
        <title>Sequencing the genomes of 1000 actinobacteria strains.</title>
        <authorList>
            <person name="Klenk H.-P."/>
        </authorList>
    </citation>
    <scope>NUCLEOTIDE SEQUENCE [LARGE SCALE GENOMIC DNA]</scope>
    <source>
        <strain evidence="12 13">DSM 8251</strain>
    </source>
</reference>
<keyword evidence="9 11" id="KW-0472">Membrane</keyword>
<keyword evidence="13" id="KW-1185">Reference proteome</keyword>
<dbReference type="PRINTS" id="PR01853">
    <property type="entry name" value="YAJCTRNLCASE"/>
</dbReference>
<evidence type="ECO:0000256" key="4">
    <source>
        <dbReference type="ARBA" id="ARBA00022475"/>
    </source>
</evidence>
<dbReference type="GO" id="GO:0005886">
    <property type="term" value="C:plasma membrane"/>
    <property type="evidence" value="ECO:0007669"/>
    <property type="project" value="UniProtKB-SubCell"/>
</dbReference>
<dbReference type="GO" id="GO:0015031">
    <property type="term" value="P:protein transport"/>
    <property type="evidence" value="ECO:0007669"/>
    <property type="project" value="UniProtKB-KW"/>
</dbReference>
<comment type="similarity">
    <text evidence="2">Belongs to the YajC family.</text>
</comment>
<keyword evidence="5 11" id="KW-0812">Transmembrane</keyword>
<dbReference type="OrthoDB" id="3711957at2"/>
<keyword evidence="3" id="KW-0813">Transport</keyword>
<evidence type="ECO:0000256" key="6">
    <source>
        <dbReference type="ARBA" id="ARBA00022927"/>
    </source>
</evidence>
<dbReference type="NCBIfam" id="TIGR00739">
    <property type="entry name" value="yajC"/>
    <property type="match status" value="1"/>
</dbReference>
<comment type="subcellular location">
    <subcellularLocation>
        <location evidence="1">Cell membrane</location>
        <topology evidence="1">Single-pass membrane protein</topology>
    </subcellularLocation>
</comment>
<dbReference type="EMBL" id="VFOR01000001">
    <property type="protein sequence ID" value="TQL62419.1"/>
    <property type="molecule type" value="Genomic_DNA"/>
</dbReference>
<dbReference type="PANTHER" id="PTHR33909:SF1">
    <property type="entry name" value="SEC TRANSLOCON ACCESSORY COMPLEX SUBUNIT YAJC"/>
    <property type="match status" value="1"/>
</dbReference>
<evidence type="ECO:0000256" key="7">
    <source>
        <dbReference type="ARBA" id="ARBA00022989"/>
    </source>
</evidence>
<dbReference type="Proteomes" id="UP000316196">
    <property type="component" value="Unassembled WGS sequence"/>
</dbReference>
<evidence type="ECO:0000256" key="9">
    <source>
        <dbReference type="ARBA" id="ARBA00023136"/>
    </source>
</evidence>